<accession>A0A6A6X278</accession>
<keyword evidence="2" id="KW-1185">Reference proteome</keyword>
<name>A0A6A6X278_9PLEO</name>
<sequence length="191" mass="21623">MPLFTKAKTIEIYNASGKVPRSLTYQSLIEICAARSRRTMHYRTMRVETINQEQDKTTVEDTSKETLTNNIFSQTKGSIPHLEEESDQTLQEEEAKGPKFTTFLMRSRRGDVQTDSISPEHTARKLEAQALKSIEDGFRDAYTLYTTATSLWPNSKGLVSPPGHGTMPQDRGVFAFSGLVRFACQRCAWYS</sequence>
<evidence type="ECO:0000313" key="2">
    <source>
        <dbReference type="Proteomes" id="UP000799757"/>
    </source>
</evidence>
<protein>
    <submittedName>
        <fullName evidence="1">Uncharacterized protein</fullName>
    </submittedName>
</protein>
<dbReference type="AlphaFoldDB" id="A0A6A6X278"/>
<reference evidence="1" key="1">
    <citation type="journal article" date="2020" name="Stud. Mycol.">
        <title>101 Dothideomycetes genomes: a test case for predicting lifestyles and emergence of pathogens.</title>
        <authorList>
            <person name="Haridas S."/>
            <person name="Albert R."/>
            <person name="Binder M."/>
            <person name="Bloem J."/>
            <person name="Labutti K."/>
            <person name="Salamov A."/>
            <person name="Andreopoulos B."/>
            <person name="Baker S."/>
            <person name="Barry K."/>
            <person name="Bills G."/>
            <person name="Bluhm B."/>
            <person name="Cannon C."/>
            <person name="Castanera R."/>
            <person name="Culley D."/>
            <person name="Daum C."/>
            <person name="Ezra D."/>
            <person name="Gonzalez J."/>
            <person name="Henrissat B."/>
            <person name="Kuo A."/>
            <person name="Liang C."/>
            <person name="Lipzen A."/>
            <person name="Lutzoni F."/>
            <person name="Magnuson J."/>
            <person name="Mondo S."/>
            <person name="Nolan M."/>
            <person name="Ohm R."/>
            <person name="Pangilinan J."/>
            <person name="Park H.-J."/>
            <person name="Ramirez L."/>
            <person name="Alfaro M."/>
            <person name="Sun H."/>
            <person name="Tritt A."/>
            <person name="Yoshinaga Y."/>
            <person name="Zwiers L.-H."/>
            <person name="Turgeon B."/>
            <person name="Goodwin S."/>
            <person name="Spatafora J."/>
            <person name="Crous P."/>
            <person name="Grigoriev I."/>
        </authorList>
    </citation>
    <scope>NUCLEOTIDE SEQUENCE</scope>
    <source>
        <strain evidence="1">CBS 109.77</strain>
    </source>
</reference>
<evidence type="ECO:0000313" key="1">
    <source>
        <dbReference type="EMBL" id="KAF2790452.1"/>
    </source>
</evidence>
<proteinExistence type="predicted"/>
<dbReference type="Proteomes" id="UP000799757">
    <property type="component" value="Unassembled WGS sequence"/>
</dbReference>
<organism evidence="1 2">
    <name type="scientific">Melanomma pulvis-pyrius CBS 109.77</name>
    <dbReference type="NCBI Taxonomy" id="1314802"/>
    <lineage>
        <taxon>Eukaryota</taxon>
        <taxon>Fungi</taxon>
        <taxon>Dikarya</taxon>
        <taxon>Ascomycota</taxon>
        <taxon>Pezizomycotina</taxon>
        <taxon>Dothideomycetes</taxon>
        <taxon>Pleosporomycetidae</taxon>
        <taxon>Pleosporales</taxon>
        <taxon>Melanommataceae</taxon>
        <taxon>Melanomma</taxon>
    </lineage>
</organism>
<dbReference type="EMBL" id="MU002073">
    <property type="protein sequence ID" value="KAF2790452.1"/>
    <property type="molecule type" value="Genomic_DNA"/>
</dbReference>
<gene>
    <name evidence="1" type="ORF">K505DRAFT_340423</name>
</gene>